<evidence type="ECO:0000256" key="2">
    <source>
        <dbReference type="SAM" id="MobiDB-lite"/>
    </source>
</evidence>
<name>A0A1I7RI45_BURXY</name>
<evidence type="ECO:0000313" key="4">
    <source>
        <dbReference type="EMBL" id="CAG9115163.1"/>
    </source>
</evidence>
<feature type="coiled-coil region" evidence="1">
    <location>
        <begin position="373"/>
        <end position="400"/>
    </location>
</feature>
<sequence>MEPTNHEGDDIQVIEAPQERTEGALRTAQTVVISREAYASAVPTPSRVIPGRPVARPTYRTFYTNQSPLVRLGNNLPAMVPRIDGYRSKPTPMRAQTGLRSTETTAATSNSDTDPLDSTISEVAKAPTSSSTSNGNQPTLSFAVRAGAQPSDVRSANGVRPGVPFTRPPGERRSYYVNGEHVVPLSDDEEEANRAAAQKKTTPVLKPRIINEDHARIVQAKLATARESALKAAKFKDKMSKSPLRKSTEPIKSPPRKSTDPRPDPMLNVTTKTPFPQTINLTKPDKVKRSTLEIVNDPSLSKPRGTMIMDKVYEIRMPEAVTIRLTDEENEIMNRLKAKGTVRTYAGHMDDLRQFKTALSYCSRLIDYQYEIIKDMSERLQEFKKNGDEWRREAKKLQRQVACRIIKPHITKYKTPYSKASRKKKIRAKLKEMVTETFEYNEEDMKKLLRETFPEAFYVPEPSQDEQKEGFRKEDDDEDDEDYIPQHVYMPGQVPHESLYY</sequence>
<feature type="region of interest" description="Disordered" evidence="2">
    <location>
        <begin position="233"/>
        <end position="283"/>
    </location>
</feature>
<feature type="region of interest" description="Disordered" evidence="2">
    <location>
        <begin position="83"/>
        <end position="118"/>
    </location>
</feature>
<gene>
    <name evidence="3" type="ORF">BXYJ_LOCUS8765</name>
</gene>
<evidence type="ECO:0000313" key="3">
    <source>
        <dbReference type="EMBL" id="CAD5225878.1"/>
    </source>
</evidence>
<feature type="region of interest" description="Disordered" evidence="2">
    <location>
        <begin position="458"/>
        <end position="486"/>
    </location>
</feature>
<evidence type="ECO:0000256" key="1">
    <source>
        <dbReference type="SAM" id="Coils"/>
    </source>
</evidence>
<dbReference type="Proteomes" id="UP000582659">
    <property type="component" value="Unassembled WGS sequence"/>
</dbReference>
<evidence type="ECO:0000313" key="6">
    <source>
        <dbReference type="Proteomes" id="UP000659654"/>
    </source>
</evidence>
<keyword evidence="6" id="KW-1185">Reference proteome</keyword>
<keyword evidence="1" id="KW-0175">Coiled coil</keyword>
<evidence type="ECO:0000313" key="7">
    <source>
        <dbReference type="WBParaSite" id="BXY_0037400.1"/>
    </source>
</evidence>
<dbReference type="OrthoDB" id="10620033at2759"/>
<feature type="compositionally biased region" description="Polar residues" evidence="2">
    <location>
        <begin position="268"/>
        <end position="281"/>
    </location>
</feature>
<dbReference type="EMBL" id="CAJFDI010000004">
    <property type="protein sequence ID" value="CAD5225878.1"/>
    <property type="molecule type" value="Genomic_DNA"/>
</dbReference>
<proteinExistence type="predicted"/>
<dbReference type="Proteomes" id="UP000659654">
    <property type="component" value="Unassembled WGS sequence"/>
</dbReference>
<reference evidence="7" key="1">
    <citation type="submission" date="2016-11" db="UniProtKB">
        <authorList>
            <consortium name="WormBaseParasite"/>
        </authorList>
    </citation>
    <scope>IDENTIFICATION</scope>
</reference>
<organism evidence="5 7">
    <name type="scientific">Bursaphelenchus xylophilus</name>
    <name type="common">Pinewood nematode worm</name>
    <name type="synonym">Aphelenchoides xylophilus</name>
    <dbReference type="NCBI Taxonomy" id="6326"/>
    <lineage>
        <taxon>Eukaryota</taxon>
        <taxon>Metazoa</taxon>
        <taxon>Ecdysozoa</taxon>
        <taxon>Nematoda</taxon>
        <taxon>Chromadorea</taxon>
        <taxon>Rhabditida</taxon>
        <taxon>Tylenchina</taxon>
        <taxon>Tylenchomorpha</taxon>
        <taxon>Aphelenchoidea</taxon>
        <taxon>Aphelenchoididae</taxon>
        <taxon>Bursaphelenchus</taxon>
    </lineage>
</organism>
<dbReference type="AlphaFoldDB" id="A0A1I7RI45"/>
<evidence type="ECO:0000313" key="5">
    <source>
        <dbReference type="Proteomes" id="UP000095284"/>
    </source>
</evidence>
<protein>
    <submittedName>
        <fullName evidence="3">(pine wood nematode) hypothetical protein</fullName>
    </submittedName>
</protein>
<feature type="compositionally biased region" description="Basic and acidic residues" evidence="2">
    <location>
        <begin position="465"/>
        <end position="474"/>
    </location>
</feature>
<dbReference type="WBParaSite" id="BXY_0037400.1">
    <property type="protein sequence ID" value="BXY_0037400.1"/>
    <property type="gene ID" value="BXY_0037400"/>
</dbReference>
<dbReference type="EMBL" id="CAJFCV020000004">
    <property type="protein sequence ID" value="CAG9115163.1"/>
    <property type="molecule type" value="Genomic_DNA"/>
</dbReference>
<feature type="region of interest" description="Disordered" evidence="2">
    <location>
        <begin position="148"/>
        <end position="174"/>
    </location>
</feature>
<reference evidence="4" key="2">
    <citation type="submission" date="2020-08" db="EMBL/GenBank/DDBJ databases">
        <authorList>
            <person name="Kikuchi T."/>
        </authorList>
    </citation>
    <scope>NUCLEOTIDE SEQUENCE</scope>
    <source>
        <strain evidence="3">Ka4C1</strain>
    </source>
</reference>
<feature type="compositionally biased region" description="Polar residues" evidence="2">
    <location>
        <begin position="98"/>
        <end position="118"/>
    </location>
</feature>
<dbReference type="Proteomes" id="UP000095284">
    <property type="component" value="Unplaced"/>
</dbReference>
<accession>A0A1I7RI45</accession>